<gene>
    <name evidence="1" type="ORF">CCAX7_28320</name>
</gene>
<reference evidence="1 2" key="1">
    <citation type="journal article" date="2019" name="Int. J. Syst. Evol. Microbiol.">
        <title>Capsulimonas corticalis gen. nov., sp. nov., an aerobic capsulated bacterium, of a novel bacterial order, Capsulimonadales ord. nov., of the class Armatimonadia of the phylum Armatimonadetes.</title>
        <authorList>
            <person name="Li J."/>
            <person name="Kudo C."/>
            <person name="Tonouchi A."/>
        </authorList>
    </citation>
    <scope>NUCLEOTIDE SEQUENCE [LARGE SCALE GENOMIC DNA]</scope>
    <source>
        <strain evidence="1 2">AX-7</strain>
    </source>
</reference>
<protein>
    <submittedName>
        <fullName evidence="1">Uncharacterized protein</fullName>
    </submittedName>
</protein>
<dbReference type="AlphaFoldDB" id="A0A402CTC8"/>
<dbReference type="PANTHER" id="PTHR32097:SF18">
    <property type="entry name" value="RING-TYPE DOMAIN-CONTAINING PROTEIN"/>
    <property type="match status" value="1"/>
</dbReference>
<dbReference type="CDD" id="cd06974">
    <property type="entry name" value="TerD_like"/>
    <property type="match status" value="1"/>
</dbReference>
<dbReference type="EMBL" id="AP025739">
    <property type="protein sequence ID" value="BDI30781.1"/>
    <property type="molecule type" value="Genomic_DNA"/>
</dbReference>
<organism evidence="1 2">
    <name type="scientific">Capsulimonas corticalis</name>
    <dbReference type="NCBI Taxonomy" id="2219043"/>
    <lineage>
        <taxon>Bacteria</taxon>
        <taxon>Bacillati</taxon>
        <taxon>Armatimonadota</taxon>
        <taxon>Armatimonadia</taxon>
        <taxon>Capsulimonadales</taxon>
        <taxon>Capsulimonadaceae</taxon>
        <taxon>Capsulimonas</taxon>
    </lineage>
</organism>
<dbReference type="OrthoDB" id="415622at2"/>
<dbReference type="KEGG" id="ccot:CCAX7_28320"/>
<dbReference type="RefSeq" id="WP_119320625.1">
    <property type="nucleotide sequence ID" value="NZ_AP025739.1"/>
</dbReference>
<dbReference type="Gene3D" id="2.60.60.30">
    <property type="entry name" value="sav2460 like domains"/>
    <property type="match status" value="1"/>
</dbReference>
<dbReference type="Proteomes" id="UP000287394">
    <property type="component" value="Chromosome"/>
</dbReference>
<name>A0A402CTC8_9BACT</name>
<dbReference type="InterPro" id="IPR003325">
    <property type="entry name" value="TerD"/>
</dbReference>
<accession>A0A402CTC8</accession>
<evidence type="ECO:0000313" key="1">
    <source>
        <dbReference type="EMBL" id="BDI30781.1"/>
    </source>
</evidence>
<evidence type="ECO:0000313" key="2">
    <source>
        <dbReference type="Proteomes" id="UP000287394"/>
    </source>
</evidence>
<dbReference type="InterPro" id="IPR051324">
    <property type="entry name" value="Stress/Tellurium_Resist"/>
</dbReference>
<dbReference type="PANTHER" id="PTHR32097">
    <property type="entry name" value="CAMP-BINDING PROTEIN 1-RELATED"/>
    <property type="match status" value="1"/>
</dbReference>
<keyword evidence="2" id="KW-1185">Reference proteome</keyword>
<proteinExistence type="predicted"/>
<sequence length="691" mass="77314">MNNSIYLRRRGKICLPAPLAEERLPTNVIAAMSKNLESLGYGLSEQLIAALRSLSMDQLTSLYQELISDLRKSKGADHRFQPMYPNFPTQVMEMSAGELYLNAIVHYWSRGRLLPLSEIKERFPLLDNVQLQMIDLGDEGEFERLFGQIAGSNASLSEQDKEDLSWFVESYQNGVGALLPEAIPQKENAAFLCGLLIRQNPNALEFVEKYARTATDVLRIAVAMSDGDTSLAAATKFKTFSRPERRMLLALLDRQTNSTEDMLRWKGRWIRLGERLHAGEFQKRYPHAAASFDVLRNDLPFATFNGQVERALANKDVDAALRRLGTRPGDLARRLDHLLRIGKSPAEVVSAFGASAIQVSTPVLLQVRNHFQHRHLRDKMRVFFPKGNLAKVQGIENTLPELPTEICGAVAEICRKTLSDRFAALPALGKCYVDPELANYVVPFSQRSASKALRTITRGSRMPLPASEALRFFVWWKNGEDRTDIDLSAAMFDEQFHLSETISYYNLAAFGGYHSGDIVDAPEGASEFIDITPKTLLEKGVAFIVIVLTSYTQQPFVDLPECFAGWMARQHPNSGEIYEAKTVQDRLDITANTQCAIPIVIDLLGNQVIWCDIALKNDPHWQNNVAENLSGIQLTLKSLVEMTKPNLYDLFTLHAQARGETVEAPNDADTIFSVANGTPFALETIASEYLQ</sequence>